<protein>
    <submittedName>
        <fullName evidence="8">Hemolysin III</fullName>
    </submittedName>
</protein>
<comment type="caution">
    <text evidence="8">The sequence shown here is derived from an EMBL/GenBank/DDBJ whole genome shotgun (WGS) entry which is preliminary data.</text>
</comment>
<comment type="subcellular location">
    <subcellularLocation>
        <location evidence="1">Cell membrane</location>
        <topology evidence="1">Multi-pass membrane protein</topology>
    </subcellularLocation>
</comment>
<evidence type="ECO:0000256" key="6">
    <source>
        <dbReference type="ARBA" id="ARBA00023136"/>
    </source>
</evidence>
<feature type="transmembrane region" description="Helical" evidence="7">
    <location>
        <begin position="133"/>
        <end position="151"/>
    </location>
</feature>
<dbReference type="InterPro" id="IPR005744">
    <property type="entry name" value="Hy-lIII"/>
</dbReference>
<sequence>MSHYSRLEEHLHSVSHGIGAILAIIGSYLLFSHTLKGDGWQQTAALLYGFSLILLYSSSSLYHFFQNPQLKFRLRQLDHAAIFILIAGTYSPFTLVSLRGHWGLALFTVVWVIAIAGVLLECLSGMKYKKLSLGLYLGLGWIVVVAIKPMLEQLAPGALWLLLAGGLSYSFGVIFYVWKSLYMHHLIWHIFVLGGSVLHFLAVYWYVLPAVVE</sequence>
<feature type="transmembrane region" description="Helical" evidence="7">
    <location>
        <begin position="12"/>
        <end position="31"/>
    </location>
</feature>
<feature type="transmembrane region" description="Helical" evidence="7">
    <location>
        <begin position="43"/>
        <end position="65"/>
    </location>
</feature>
<keyword evidence="3" id="KW-1003">Cell membrane</keyword>
<keyword evidence="9" id="KW-1185">Reference proteome</keyword>
<feature type="transmembrane region" description="Helical" evidence="7">
    <location>
        <begin position="77"/>
        <end position="96"/>
    </location>
</feature>
<dbReference type="Pfam" id="PF03006">
    <property type="entry name" value="HlyIII"/>
    <property type="match status" value="1"/>
</dbReference>
<keyword evidence="6 7" id="KW-0472">Membrane</keyword>
<evidence type="ECO:0000256" key="4">
    <source>
        <dbReference type="ARBA" id="ARBA00022692"/>
    </source>
</evidence>
<dbReference type="Proteomes" id="UP000634667">
    <property type="component" value="Unassembled WGS sequence"/>
</dbReference>
<evidence type="ECO:0000313" key="8">
    <source>
        <dbReference type="EMBL" id="GGW70895.1"/>
    </source>
</evidence>
<name>A0ABQ2WUG2_9ALTE</name>
<dbReference type="InterPro" id="IPR004254">
    <property type="entry name" value="AdipoR/HlyIII-related"/>
</dbReference>
<keyword evidence="4 7" id="KW-0812">Transmembrane</keyword>
<feature type="transmembrane region" description="Helical" evidence="7">
    <location>
        <begin position="102"/>
        <end position="121"/>
    </location>
</feature>
<feature type="transmembrane region" description="Helical" evidence="7">
    <location>
        <begin position="157"/>
        <end position="178"/>
    </location>
</feature>
<dbReference type="NCBIfam" id="TIGR01065">
    <property type="entry name" value="hlyIII"/>
    <property type="match status" value="1"/>
</dbReference>
<dbReference type="PANTHER" id="PTHR20855:SF3">
    <property type="entry name" value="LD03007P"/>
    <property type="match status" value="1"/>
</dbReference>
<gene>
    <name evidence="8" type="primary">hly3</name>
    <name evidence="8" type="ORF">GCM10008111_28740</name>
</gene>
<dbReference type="RefSeq" id="WP_189483931.1">
    <property type="nucleotide sequence ID" value="NZ_BMYR01000013.1"/>
</dbReference>
<feature type="transmembrane region" description="Helical" evidence="7">
    <location>
        <begin position="185"/>
        <end position="207"/>
    </location>
</feature>
<accession>A0ABQ2WUG2</accession>
<organism evidence="8 9">
    <name type="scientific">Alishewanella tabrizica</name>
    <dbReference type="NCBI Taxonomy" id="671278"/>
    <lineage>
        <taxon>Bacteria</taxon>
        <taxon>Pseudomonadati</taxon>
        <taxon>Pseudomonadota</taxon>
        <taxon>Gammaproteobacteria</taxon>
        <taxon>Alteromonadales</taxon>
        <taxon>Alteromonadaceae</taxon>
        <taxon>Alishewanella</taxon>
    </lineage>
</organism>
<reference evidence="9" key="1">
    <citation type="journal article" date="2019" name="Int. J. Syst. Evol. Microbiol.">
        <title>The Global Catalogue of Microorganisms (GCM) 10K type strain sequencing project: providing services to taxonomists for standard genome sequencing and annotation.</title>
        <authorList>
            <consortium name="The Broad Institute Genomics Platform"/>
            <consortium name="The Broad Institute Genome Sequencing Center for Infectious Disease"/>
            <person name="Wu L."/>
            <person name="Ma J."/>
        </authorList>
    </citation>
    <scope>NUCLEOTIDE SEQUENCE [LARGE SCALE GENOMIC DNA]</scope>
    <source>
        <strain evidence="9">KCTC 23723</strain>
    </source>
</reference>
<evidence type="ECO:0000256" key="2">
    <source>
        <dbReference type="ARBA" id="ARBA00008488"/>
    </source>
</evidence>
<evidence type="ECO:0000256" key="3">
    <source>
        <dbReference type="ARBA" id="ARBA00022475"/>
    </source>
</evidence>
<comment type="similarity">
    <text evidence="2">Belongs to the UPF0073 (Hly-III) family.</text>
</comment>
<evidence type="ECO:0000256" key="5">
    <source>
        <dbReference type="ARBA" id="ARBA00022989"/>
    </source>
</evidence>
<dbReference type="EMBL" id="BMYR01000013">
    <property type="protein sequence ID" value="GGW70895.1"/>
    <property type="molecule type" value="Genomic_DNA"/>
</dbReference>
<evidence type="ECO:0000256" key="7">
    <source>
        <dbReference type="SAM" id="Phobius"/>
    </source>
</evidence>
<keyword evidence="5 7" id="KW-1133">Transmembrane helix</keyword>
<proteinExistence type="inferred from homology"/>
<evidence type="ECO:0000313" key="9">
    <source>
        <dbReference type="Proteomes" id="UP000634667"/>
    </source>
</evidence>
<evidence type="ECO:0000256" key="1">
    <source>
        <dbReference type="ARBA" id="ARBA00004651"/>
    </source>
</evidence>
<dbReference type="PANTHER" id="PTHR20855">
    <property type="entry name" value="ADIPOR/PROGESTIN RECEPTOR-RELATED"/>
    <property type="match status" value="1"/>
</dbReference>